<dbReference type="AlphaFoldDB" id="A0A059C2B3"/>
<feature type="non-terminal residue" evidence="1">
    <location>
        <position position="1"/>
    </location>
</feature>
<dbReference type="PANTHER" id="PTHR33833">
    <property type="entry name" value="NUCLEOLAR-LIKE PROTEIN-RELATED"/>
    <property type="match status" value="1"/>
</dbReference>
<dbReference type="InterPro" id="IPR019634">
    <property type="entry name" value="Uncharacterised_Ycf49"/>
</dbReference>
<dbReference type="EMBL" id="KK198757">
    <property type="protein sequence ID" value="KCW72050.1"/>
    <property type="molecule type" value="Genomic_DNA"/>
</dbReference>
<reference evidence="1" key="1">
    <citation type="submission" date="2013-07" db="EMBL/GenBank/DDBJ databases">
        <title>The genome of Eucalyptus grandis.</title>
        <authorList>
            <person name="Schmutz J."/>
            <person name="Hayes R."/>
            <person name="Myburg A."/>
            <person name="Tuskan G."/>
            <person name="Grattapaglia D."/>
            <person name="Rokhsar D.S."/>
        </authorList>
    </citation>
    <scope>NUCLEOTIDE SEQUENCE</scope>
    <source>
        <tissue evidence="1">Leaf extractions</tissue>
    </source>
</reference>
<gene>
    <name evidence="1" type="ORF">EUGRSUZ_E00492</name>
</gene>
<proteinExistence type="predicted"/>
<accession>A0A059C2B3</accession>
<dbReference type="PANTHER" id="PTHR33833:SF3">
    <property type="entry name" value="YCF49-LIKE PROTEIN"/>
    <property type="match status" value="1"/>
</dbReference>
<sequence length="139" mass="14147">TAPSPSPPGATARGSPAAAEASLLGVAAAAGCCCCCLALSLAGPASAAAETAALVGPSLQLAEPANALSLPTWVVHVSSVVEWITAMALVWQYGEVSGYESWKGLSWGMVSDFDTLCRTVFCGLSTERHSVNTNLDEFS</sequence>
<name>A0A059C2B3_EUCGR</name>
<evidence type="ECO:0000313" key="1">
    <source>
        <dbReference type="EMBL" id="KCW72050.1"/>
    </source>
</evidence>
<dbReference type="STRING" id="71139.A0A059C2B3"/>
<organism evidence="1">
    <name type="scientific">Eucalyptus grandis</name>
    <name type="common">Flooded gum</name>
    <dbReference type="NCBI Taxonomy" id="71139"/>
    <lineage>
        <taxon>Eukaryota</taxon>
        <taxon>Viridiplantae</taxon>
        <taxon>Streptophyta</taxon>
        <taxon>Embryophyta</taxon>
        <taxon>Tracheophyta</taxon>
        <taxon>Spermatophyta</taxon>
        <taxon>Magnoliopsida</taxon>
        <taxon>eudicotyledons</taxon>
        <taxon>Gunneridae</taxon>
        <taxon>Pentapetalae</taxon>
        <taxon>rosids</taxon>
        <taxon>malvids</taxon>
        <taxon>Myrtales</taxon>
        <taxon>Myrtaceae</taxon>
        <taxon>Myrtoideae</taxon>
        <taxon>Eucalypteae</taxon>
        <taxon>Eucalyptus</taxon>
    </lineage>
</organism>
<dbReference type="Pfam" id="PF10693">
    <property type="entry name" value="DUF2499"/>
    <property type="match status" value="1"/>
</dbReference>
<protein>
    <submittedName>
        <fullName evidence="1">Uncharacterized protein</fullName>
    </submittedName>
</protein>
<dbReference type="InParanoid" id="A0A059C2B3"/>
<dbReference type="eggNOG" id="ENOG502RZEV">
    <property type="taxonomic scope" value="Eukaryota"/>
</dbReference>
<dbReference type="Gramene" id="KCW72050">
    <property type="protein sequence ID" value="KCW72050"/>
    <property type="gene ID" value="EUGRSUZ_E00492"/>
</dbReference>